<sequence length="265" mass="28891">MHSEHLRIHYFQHVPFEGPGSIAEWAQQKGHSLTRTRFYEQEALPALDGIDWLVIMGGPMSAHDEGCYPWMAPEKAFIRQAISAGKTVIGICLGAQLIAQVLGARVYPNPQKEIGWFPVTFSGREASGPDAGGLAAGGLAALTVFHWHGDTFDLPENCRRIASSEACRNQGFWYTDCVLGLQFHCEVNRAALEEMVKEGVEEFRTVEITAGEAAPAAGNAAATAGRFIQTPAQILSGNEFILPANRYLEQLLEQLAAGQGRIKAR</sequence>
<comment type="caution">
    <text evidence="2">The sequence shown here is derived from an EMBL/GenBank/DDBJ whole genome shotgun (WGS) entry which is preliminary data.</text>
</comment>
<reference evidence="2 3" key="1">
    <citation type="submission" date="2019-03" db="EMBL/GenBank/DDBJ databases">
        <title>Genomic Encyclopedia of Type Strains, Phase IV (KMG-IV): sequencing the most valuable type-strain genomes for metagenomic binning, comparative biology and taxonomic classification.</title>
        <authorList>
            <person name="Goeker M."/>
        </authorList>
    </citation>
    <scope>NUCLEOTIDE SEQUENCE [LARGE SCALE GENOMIC DNA]</scope>
    <source>
        <strain evidence="2 3">DSM 21100</strain>
    </source>
</reference>
<dbReference type="GO" id="GO:0005829">
    <property type="term" value="C:cytosol"/>
    <property type="evidence" value="ECO:0007669"/>
    <property type="project" value="TreeGrafter"/>
</dbReference>
<dbReference type="PANTHER" id="PTHR42695:SF5">
    <property type="entry name" value="GLUTAMINE AMIDOTRANSFERASE YLR126C-RELATED"/>
    <property type="match status" value="1"/>
</dbReference>
<organism evidence="2 3">
    <name type="scientific">Anseongella ginsenosidimutans</name>
    <dbReference type="NCBI Taxonomy" id="496056"/>
    <lineage>
        <taxon>Bacteria</taxon>
        <taxon>Pseudomonadati</taxon>
        <taxon>Bacteroidota</taxon>
        <taxon>Sphingobacteriia</taxon>
        <taxon>Sphingobacteriales</taxon>
        <taxon>Sphingobacteriaceae</taxon>
        <taxon>Anseongella</taxon>
    </lineage>
</organism>
<dbReference type="Proteomes" id="UP000295807">
    <property type="component" value="Unassembled WGS sequence"/>
</dbReference>
<dbReference type="PROSITE" id="PS51273">
    <property type="entry name" value="GATASE_TYPE_1"/>
    <property type="match status" value="1"/>
</dbReference>
<dbReference type="InterPro" id="IPR017926">
    <property type="entry name" value="GATASE"/>
</dbReference>
<dbReference type="InterPro" id="IPR029062">
    <property type="entry name" value="Class_I_gatase-like"/>
</dbReference>
<dbReference type="FunFam" id="3.40.50.880:FF:000033">
    <property type="entry name" value="Glutamine amidotransferase class-I"/>
    <property type="match status" value="1"/>
</dbReference>
<evidence type="ECO:0000259" key="1">
    <source>
        <dbReference type="Pfam" id="PF00117"/>
    </source>
</evidence>
<dbReference type="SUPFAM" id="SSF52317">
    <property type="entry name" value="Class I glutamine amidotransferase-like"/>
    <property type="match status" value="1"/>
</dbReference>
<proteinExistence type="predicted"/>
<dbReference type="InterPro" id="IPR044992">
    <property type="entry name" value="ChyE-like"/>
</dbReference>
<dbReference type="AlphaFoldDB" id="A0A4V2UU32"/>
<dbReference type="EMBL" id="SMAD01000002">
    <property type="protein sequence ID" value="TCS88863.1"/>
    <property type="molecule type" value="Genomic_DNA"/>
</dbReference>
<dbReference type="CDD" id="cd01741">
    <property type="entry name" value="GATase1_1"/>
    <property type="match status" value="1"/>
</dbReference>
<name>A0A4V2UU32_9SPHI</name>
<keyword evidence="3" id="KW-1185">Reference proteome</keyword>
<protein>
    <submittedName>
        <fullName evidence="2">GMP synthase (Glutamine-hydrolysing)</fullName>
    </submittedName>
</protein>
<evidence type="ECO:0000313" key="2">
    <source>
        <dbReference type="EMBL" id="TCS88863.1"/>
    </source>
</evidence>
<dbReference type="RefSeq" id="WP_132127981.1">
    <property type="nucleotide sequence ID" value="NZ_CP042432.1"/>
</dbReference>
<dbReference type="OrthoDB" id="9807137at2"/>
<dbReference type="Gene3D" id="3.40.50.880">
    <property type="match status" value="1"/>
</dbReference>
<feature type="domain" description="Glutamine amidotransferase" evidence="1">
    <location>
        <begin position="46"/>
        <end position="189"/>
    </location>
</feature>
<dbReference type="PANTHER" id="PTHR42695">
    <property type="entry name" value="GLUTAMINE AMIDOTRANSFERASE YLR126C-RELATED"/>
    <property type="match status" value="1"/>
</dbReference>
<dbReference type="Pfam" id="PF00117">
    <property type="entry name" value="GATase"/>
    <property type="match status" value="1"/>
</dbReference>
<gene>
    <name evidence="2" type="ORF">EDD80_10253</name>
</gene>
<accession>A0A4V2UU32</accession>
<evidence type="ECO:0000313" key="3">
    <source>
        <dbReference type="Proteomes" id="UP000295807"/>
    </source>
</evidence>